<dbReference type="Pfam" id="PF02575">
    <property type="entry name" value="YbaB_DNA_bd"/>
    <property type="match status" value="1"/>
</dbReference>
<dbReference type="EMBL" id="WMQE01000049">
    <property type="protein sequence ID" value="MTK22681.1"/>
    <property type="molecule type" value="Genomic_DNA"/>
</dbReference>
<dbReference type="AlphaFoldDB" id="A0A6A8SNN6"/>
<accession>A0A6A8SNN6</accession>
<dbReference type="PANTHER" id="PTHR33449:SF1">
    <property type="entry name" value="NUCLEOID-ASSOCIATED PROTEIN YBAB"/>
    <property type="match status" value="1"/>
</dbReference>
<comment type="function">
    <text evidence="2">Binds to DNA and alters its conformation. May be involved in regulation of gene expression, nucleoid organization and DNA protection.</text>
</comment>
<dbReference type="Gene3D" id="3.30.1310.10">
    <property type="entry name" value="Nucleoid-associated protein YbaB-like domain"/>
    <property type="match status" value="1"/>
</dbReference>
<gene>
    <name evidence="3" type="ORF">GMA92_14880</name>
</gene>
<dbReference type="PIRSF" id="PIRSF004555">
    <property type="entry name" value="UCP004555"/>
    <property type="match status" value="1"/>
</dbReference>
<dbReference type="InterPro" id="IPR036894">
    <property type="entry name" value="YbaB-like_sf"/>
</dbReference>
<organism evidence="3 4">
    <name type="scientific">Turicibacter sanguinis</name>
    <dbReference type="NCBI Taxonomy" id="154288"/>
    <lineage>
        <taxon>Bacteria</taxon>
        <taxon>Bacillati</taxon>
        <taxon>Bacillota</taxon>
        <taxon>Erysipelotrichia</taxon>
        <taxon>Erysipelotrichales</taxon>
        <taxon>Turicibacteraceae</taxon>
        <taxon>Turicibacter</taxon>
    </lineage>
</organism>
<dbReference type="GO" id="GO:0043590">
    <property type="term" value="C:bacterial nucleoid"/>
    <property type="evidence" value="ECO:0007669"/>
    <property type="project" value="UniProtKB-UniRule"/>
</dbReference>
<evidence type="ECO:0000313" key="4">
    <source>
        <dbReference type="Proteomes" id="UP000487649"/>
    </source>
</evidence>
<comment type="subunit">
    <text evidence="2">Homodimer.</text>
</comment>
<dbReference type="Proteomes" id="UP000487649">
    <property type="component" value="Unassembled WGS sequence"/>
</dbReference>
<dbReference type="GO" id="GO:0003677">
    <property type="term" value="F:DNA binding"/>
    <property type="evidence" value="ECO:0007669"/>
    <property type="project" value="UniProtKB-UniRule"/>
</dbReference>
<dbReference type="PANTHER" id="PTHR33449">
    <property type="entry name" value="NUCLEOID-ASSOCIATED PROTEIN YBAB"/>
    <property type="match status" value="1"/>
</dbReference>
<evidence type="ECO:0000256" key="1">
    <source>
        <dbReference type="ARBA" id="ARBA00023125"/>
    </source>
</evidence>
<dbReference type="SUPFAM" id="SSF82607">
    <property type="entry name" value="YbaB-like"/>
    <property type="match status" value="1"/>
</dbReference>
<comment type="similarity">
    <text evidence="2">Belongs to the YbaB/EbfC family.</text>
</comment>
<reference evidence="3 4" key="1">
    <citation type="journal article" date="2019" name="Nat. Med.">
        <title>A library of human gut bacterial isolates paired with longitudinal multiomics data enables mechanistic microbiome research.</title>
        <authorList>
            <person name="Poyet M."/>
            <person name="Groussin M."/>
            <person name="Gibbons S.M."/>
            <person name="Avila-Pacheco J."/>
            <person name="Jiang X."/>
            <person name="Kearney S.M."/>
            <person name="Perrotta A.R."/>
            <person name="Berdy B."/>
            <person name="Zhao S."/>
            <person name="Lieberman T.D."/>
            <person name="Swanson P.K."/>
            <person name="Smith M."/>
            <person name="Roesemann S."/>
            <person name="Alexander J.E."/>
            <person name="Rich S.A."/>
            <person name="Livny J."/>
            <person name="Vlamakis H."/>
            <person name="Clish C."/>
            <person name="Bullock K."/>
            <person name="Deik A."/>
            <person name="Scott J."/>
            <person name="Pierce K.A."/>
            <person name="Xavier R.J."/>
            <person name="Alm E.J."/>
        </authorList>
    </citation>
    <scope>NUCLEOTIDE SEQUENCE [LARGE SCALE GENOMIC DNA]</scope>
    <source>
        <strain evidence="3 4">BIOML-A198</strain>
    </source>
</reference>
<name>A0A6A8SNN6_9FIRM</name>
<protein>
    <recommendedName>
        <fullName evidence="2">Nucleoid-associated protein GMA92_14880</fullName>
    </recommendedName>
</protein>
<dbReference type="HAMAP" id="MF_00274">
    <property type="entry name" value="DNA_YbaB_EbfC"/>
    <property type="match status" value="1"/>
</dbReference>
<dbReference type="NCBIfam" id="TIGR00103">
    <property type="entry name" value="DNA_YbaB_EbfC"/>
    <property type="match status" value="1"/>
</dbReference>
<dbReference type="OrthoDB" id="9795263at2"/>
<dbReference type="GO" id="GO:0005829">
    <property type="term" value="C:cytosol"/>
    <property type="evidence" value="ECO:0007669"/>
    <property type="project" value="TreeGrafter"/>
</dbReference>
<keyword evidence="2" id="KW-0963">Cytoplasm</keyword>
<dbReference type="InterPro" id="IPR004401">
    <property type="entry name" value="YbaB/EbfC"/>
</dbReference>
<sequence length="101" mass="11239">MNPMMMKKIQKMQKDMLKAQKDIEESVFTGSAAGGMVTIEVKGTKEINKVNINPSVVDPEDVEMLEDVILLALNDAFRQVDEKTESTMGQFTKGMNIPGLF</sequence>
<evidence type="ECO:0000313" key="3">
    <source>
        <dbReference type="EMBL" id="MTK22681.1"/>
    </source>
</evidence>
<comment type="subcellular location">
    <subcellularLocation>
        <location evidence="2">Cytoplasm</location>
        <location evidence="2">Nucleoid</location>
    </subcellularLocation>
</comment>
<evidence type="ECO:0000256" key="2">
    <source>
        <dbReference type="HAMAP-Rule" id="MF_00274"/>
    </source>
</evidence>
<comment type="caution">
    <text evidence="3">The sequence shown here is derived from an EMBL/GenBank/DDBJ whole genome shotgun (WGS) entry which is preliminary data.</text>
</comment>
<proteinExistence type="inferred from homology"/>
<keyword evidence="1 2" id="KW-0238">DNA-binding</keyword>